<accession>C9MLA3</accession>
<reference evidence="1 2" key="1">
    <citation type="submission" date="2009-09" db="EMBL/GenBank/DDBJ databases">
        <authorList>
            <person name="Weinstock G."/>
            <person name="Sodergren E."/>
            <person name="Clifton S."/>
            <person name="Fulton L."/>
            <person name="Fulton B."/>
            <person name="Courtney L."/>
            <person name="Fronick C."/>
            <person name="Harrison M."/>
            <person name="Strong C."/>
            <person name="Farmer C."/>
            <person name="Delahaunty K."/>
            <person name="Markovic C."/>
            <person name="Hall O."/>
            <person name="Minx P."/>
            <person name="Tomlinson C."/>
            <person name="Mitreva M."/>
            <person name="Nelson J."/>
            <person name="Hou S."/>
            <person name="Wollam A."/>
            <person name="Pepin K.H."/>
            <person name="Johnson M."/>
            <person name="Bhonagiri V."/>
            <person name="Nash W.E."/>
            <person name="Warren W."/>
            <person name="Chinwalla A."/>
            <person name="Mardis E.R."/>
            <person name="Wilson R.K."/>
        </authorList>
    </citation>
    <scope>NUCLEOTIDE SEQUENCE [LARGE SCALE GENOMIC DNA]</scope>
    <source>
        <strain evidence="1 2">F0319</strain>
    </source>
</reference>
<comment type="caution">
    <text evidence="1">The sequence shown here is derived from an EMBL/GenBank/DDBJ whole genome shotgun (WGS) entry which is preliminary data.</text>
</comment>
<dbReference type="Proteomes" id="UP000003327">
    <property type="component" value="Unassembled WGS sequence"/>
</dbReference>
<dbReference type="AlphaFoldDB" id="C9MLA3"/>
<sequence length="40" mass="4973">MERGVDSIICKQRGRFFDVKRRPFHCKETPSSKRRRRFFN</sequence>
<evidence type="ECO:0000313" key="2">
    <source>
        <dbReference type="Proteomes" id="UP000003327"/>
    </source>
</evidence>
<evidence type="ECO:0000313" key="1">
    <source>
        <dbReference type="EMBL" id="EEX19437.1"/>
    </source>
</evidence>
<dbReference type="STRING" id="649761.HMPREF0973_00378"/>
<dbReference type="HOGENOM" id="CLU_216900_0_0_10"/>
<name>C9MLA3_9BACT</name>
<proteinExistence type="predicted"/>
<keyword evidence="2" id="KW-1185">Reference proteome</keyword>
<protein>
    <submittedName>
        <fullName evidence="1">Uncharacterized protein</fullName>
    </submittedName>
</protein>
<dbReference type="EMBL" id="ACVA01000013">
    <property type="protein sequence ID" value="EEX19437.1"/>
    <property type="molecule type" value="Genomic_DNA"/>
</dbReference>
<gene>
    <name evidence="1" type="ORF">HMPREF0973_00378</name>
</gene>
<organism evidence="1 2">
    <name type="scientific">Prevotella veroralis F0319</name>
    <dbReference type="NCBI Taxonomy" id="649761"/>
    <lineage>
        <taxon>Bacteria</taxon>
        <taxon>Pseudomonadati</taxon>
        <taxon>Bacteroidota</taxon>
        <taxon>Bacteroidia</taxon>
        <taxon>Bacteroidales</taxon>
        <taxon>Prevotellaceae</taxon>
        <taxon>Prevotella</taxon>
    </lineage>
</organism>